<proteinExistence type="predicted"/>
<dbReference type="EMBL" id="CAJVQB010010666">
    <property type="protein sequence ID" value="CAG8741861.1"/>
    <property type="molecule type" value="Genomic_DNA"/>
</dbReference>
<evidence type="ECO:0000313" key="2">
    <source>
        <dbReference type="Proteomes" id="UP000789901"/>
    </source>
</evidence>
<gene>
    <name evidence="1" type="ORF">GMARGA_LOCUS15465</name>
</gene>
<dbReference type="Proteomes" id="UP000789901">
    <property type="component" value="Unassembled WGS sequence"/>
</dbReference>
<name>A0ABN7V7Y9_GIGMA</name>
<sequence length="46" mass="5629">IDEIRKSNMEDHDIKQKMNEEIRKIGKLCEVEMRVNFKEHETKARK</sequence>
<keyword evidence="2" id="KW-1185">Reference proteome</keyword>
<evidence type="ECO:0000313" key="1">
    <source>
        <dbReference type="EMBL" id="CAG8741861.1"/>
    </source>
</evidence>
<comment type="caution">
    <text evidence="1">The sequence shown here is derived from an EMBL/GenBank/DDBJ whole genome shotgun (WGS) entry which is preliminary data.</text>
</comment>
<reference evidence="1 2" key="1">
    <citation type="submission" date="2021-06" db="EMBL/GenBank/DDBJ databases">
        <authorList>
            <person name="Kallberg Y."/>
            <person name="Tangrot J."/>
            <person name="Rosling A."/>
        </authorList>
    </citation>
    <scope>NUCLEOTIDE SEQUENCE [LARGE SCALE GENOMIC DNA]</scope>
    <source>
        <strain evidence="1 2">120-4 pot B 10/14</strain>
    </source>
</reference>
<feature type="non-terminal residue" evidence="1">
    <location>
        <position position="1"/>
    </location>
</feature>
<organism evidence="1 2">
    <name type="scientific">Gigaspora margarita</name>
    <dbReference type="NCBI Taxonomy" id="4874"/>
    <lineage>
        <taxon>Eukaryota</taxon>
        <taxon>Fungi</taxon>
        <taxon>Fungi incertae sedis</taxon>
        <taxon>Mucoromycota</taxon>
        <taxon>Glomeromycotina</taxon>
        <taxon>Glomeromycetes</taxon>
        <taxon>Diversisporales</taxon>
        <taxon>Gigasporaceae</taxon>
        <taxon>Gigaspora</taxon>
    </lineage>
</organism>
<protein>
    <submittedName>
        <fullName evidence="1">6050_t:CDS:1</fullName>
    </submittedName>
</protein>
<accession>A0ABN7V7Y9</accession>